<dbReference type="PANTHER" id="PTHR33797">
    <property type="entry name" value="ORGANIC HYDROPEROXIDE RESISTANCE PROTEIN-LIKE"/>
    <property type="match status" value="1"/>
</dbReference>
<evidence type="ECO:0000313" key="2">
    <source>
        <dbReference type="EMBL" id="GAA0928117.1"/>
    </source>
</evidence>
<proteinExistence type="inferred from homology"/>
<evidence type="ECO:0000256" key="1">
    <source>
        <dbReference type="ARBA" id="ARBA00007378"/>
    </source>
</evidence>
<protein>
    <submittedName>
        <fullName evidence="2">Organic hydroperoxide resistance protein</fullName>
    </submittedName>
</protein>
<dbReference type="InterPro" id="IPR003718">
    <property type="entry name" value="OsmC/Ohr_fam"/>
</dbReference>
<comment type="similarity">
    <text evidence="1">Belongs to the OsmC/Ohr family.</text>
</comment>
<sequence>MADLDIKYIGVATADDGRDGRVVSDDGVLDLTVTPPPGVLYKVEQMRSVAPEATNEPGTNPEQLLAAGYCTSFHGALGAIAKQAGVDVTDSKVTAKVAVGKLPDRNMGFYLELCVSVPKVDDATALELAEYAQQIDPYLIAMKGNADIRLTTA</sequence>
<dbReference type="Gene3D" id="2.20.25.10">
    <property type="match status" value="1"/>
</dbReference>
<accession>A0ABN1PH19</accession>
<gene>
    <name evidence="2" type="ORF">GCM10009575_029320</name>
</gene>
<dbReference type="NCBIfam" id="TIGR03561">
    <property type="entry name" value="organ_hyd_perox"/>
    <property type="match status" value="1"/>
</dbReference>
<dbReference type="EMBL" id="BAAAID010000015">
    <property type="protein sequence ID" value="GAA0928117.1"/>
    <property type="molecule type" value="Genomic_DNA"/>
</dbReference>
<name>A0ABN1PH19_9ACTN</name>
<dbReference type="InterPro" id="IPR015946">
    <property type="entry name" value="KH_dom-like_a/b"/>
</dbReference>
<dbReference type="Proteomes" id="UP001500418">
    <property type="component" value="Unassembled WGS sequence"/>
</dbReference>
<organism evidence="2 3">
    <name type="scientific">Streptomyces rhizosphaericus</name>
    <dbReference type="NCBI Taxonomy" id="114699"/>
    <lineage>
        <taxon>Bacteria</taxon>
        <taxon>Bacillati</taxon>
        <taxon>Actinomycetota</taxon>
        <taxon>Actinomycetes</taxon>
        <taxon>Kitasatosporales</taxon>
        <taxon>Streptomycetaceae</taxon>
        <taxon>Streptomyces</taxon>
        <taxon>Streptomyces violaceusniger group</taxon>
    </lineage>
</organism>
<dbReference type="InterPro" id="IPR036102">
    <property type="entry name" value="OsmC/Ohrsf"/>
</dbReference>
<dbReference type="PANTHER" id="PTHR33797:SF2">
    <property type="entry name" value="ORGANIC HYDROPEROXIDE RESISTANCE PROTEIN-LIKE"/>
    <property type="match status" value="1"/>
</dbReference>
<reference evidence="3" key="1">
    <citation type="journal article" date="2019" name="Int. J. Syst. Evol. Microbiol.">
        <title>The Global Catalogue of Microorganisms (GCM) 10K type strain sequencing project: providing services to taxonomists for standard genome sequencing and annotation.</title>
        <authorList>
            <consortium name="The Broad Institute Genomics Platform"/>
            <consortium name="The Broad Institute Genome Sequencing Center for Infectious Disease"/>
            <person name="Wu L."/>
            <person name="Ma J."/>
        </authorList>
    </citation>
    <scope>NUCLEOTIDE SEQUENCE [LARGE SCALE GENOMIC DNA]</scope>
    <source>
        <strain evidence="3">JCM 11444</strain>
    </source>
</reference>
<dbReference type="InterPro" id="IPR019953">
    <property type="entry name" value="OHR"/>
</dbReference>
<comment type="caution">
    <text evidence="2">The sequence shown here is derived from an EMBL/GenBank/DDBJ whole genome shotgun (WGS) entry which is preliminary data.</text>
</comment>
<keyword evidence="3" id="KW-1185">Reference proteome</keyword>
<dbReference type="Pfam" id="PF02566">
    <property type="entry name" value="OsmC"/>
    <property type="match status" value="1"/>
</dbReference>
<dbReference type="Gene3D" id="3.30.300.20">
    <property type="match status" value="1"/>
</dbReference>
<evidence type="ECO:0000313" key="3">
    <source>
        <dbReference type="Proteomes" id="UP001500418"/>
    </source>
</evidence>
<dbReference type="SUPFAM" id="SSF82784">
    <property type="entry name" value="OsmC-like"/>
    <property type="match status" value="1"/>
</dbReference>